<keyword evidence="9" id="KW-1185">Reference proteome</keyword>
<dbReference type="EMBL" id="JRFA01000009">
    <property type="protein sequence ID" value="KGN74984.1"/>
    <property type="molecule type" value="Genomic_DNA"/>
</dbReference>
<dbReference type="PANTHER" id="PTHR12213">
    <property type="entry name" value="CORRINOID ADENOSYLTRANSFERASE"/>
    <property type="match status" value="1"/>
</dbReference>
<evidence type="ECO:0000256" key="4">
    <source>
        <dbReference type="ARBA" id="ARBA00022741"/>
    </source>
</evidence>
<dbReference type="STRING" id="28115.HQ47_03495"/>
<comment type="similarity">
    <text evidence="1 6">Belongs to the Cob(I)alamin adenosyltransferase family.</text>
</comment>
<evidence type="ECO:0000256" key="5">
    <source>
        <dbReference type="ARBA" id="ARBA00022840"/>
    </source>
</evidence>
<feature type="domain" description="Cobalamin adenosyltransferase-like" evidence="7">
    <location>
        <begin position="7"/>
        <end position="172"/>
    </location>
</feature>
<gene>
    <name evidence="8" type="ORF">HQ47_03495</name>
</gene>
<dbReference type="NCBIfam" id="TIGR00636">
    <property type="entry name" value="PduO_Nterm"/>
    <property type="match status" value="1"/>
</dbReference>
<keyword evidence="5 6" id="KW-0067">ATP-binding</keyword>
<name>A0A0A2EEX3_9PORP</name>
<evidence type="ECO:0000256" key="6">
    <source>
        <dbReference type="RuleBase" id="RU366026"/>
    </source>
</evidence>
<dbReference type="EC" id="2.5.1.17" evidence="6"/>
<comment type="subunit">
    <text evidence="2">Homotrimer.</text>
</comment>
<keyword evidence="4 6" id="KW-0547">Nucleotide-binding</keyword>
<dbReference type="GO" id="GO:0009236">
    <property type="term" value="P:cobalamin biosynthetic process"/>
    <property type="evidence" value="ECO:0007669"/>
    <property type="project" value="UniProtKB-UniRule"/>
</dbReference>
<keyword evidence="6" id="KW-0169">Cobalamin biosynthesis</keyword>
<protein>
    <recommendedName>
        <fullName evidence="6">Corrinoid adenosyltransferase</fullName>
        <ecNumber evidence="6">2.5.1.17</ecNumber>
    </recommendedName>
    <alternativeName>
        <fullName evidence="6">Cob(II)alamin adenosyltransferase</fullName>
    </alternativeName>
    <alternativeName>
        <fullName evidence="6">Cob(II)yrinic acid a,c-diamide adenosyltransferase</fullName>
    </alternativeName>
    <alternativeName>
        <fullName evidence="6">Cobinamide/cobalamin adenosyltransferase</fullName>
    </alternativeName>
</protein>
<evidence type="ECO:0000313" key="8">
    <source>
        <dbReference type="EMBL" id="KGN74984.1"/>
    </source>
</evidence>
<dbReference type="AlphaFoldDB" id="A0A0A2EEX3"/>
<dbReference type="Proteomes" id="UP000030103">
    <property type="component" value="Unassembled WGS sequence"/>
</dbReference>
<sequence length="190" mass="21892">MDKKSLLYTKTGDKGMTGLVGGKRVPKHHIRLESYGTIDELNSFVGMLMAQDIEEQDYEFLLRVQHKLFNIGSYLATESDSTEFITEKSKIHEEDVQKVEREIDRLDGMVPRMKAFVLPGGGKSVSVAHVCRTVCRRAERIMYRLNEEAPLNDLVLKYVNRLSDYFFALARKEVYRTNGEEICWDAKYNG</sequence>
<dbReference type="Gene3D" id="1.20.1200.10">
    <property type="entry name" value="Cobalamin adenosyltransferase-like"/>
    <property type="match status" value="1"/>
</dbReference>
<evidence type="ECO:0000256" key="1">
    <source>
        <dbReference type="ARBA" id="ARBA00007487"/>
    </source>
</evidence>
<proteinExistence type="inferred from homology"/>
<dbReference type="Pfam" id="PF01923">
    <property type="entry name" value="Cob_adeno_trans"/>
    <property type="match status" value="1"/>
</dbReference>
<dbReference type="InterPro" id="IPR029499">
    <property type="entry name" value="PduO-typ"/>
</dbReference>
<dbReference type="RefSeq" id="WP_036873302.1">
    <property type="nucleotide sequence ID" value="NZ_JRFA01000009.1"/>
</dbReference>
<comment type="pathway">
    <text evidence="6">Cofactor biosynthesis; adenosylcobalamin biosynthesis; adenosylcobalamin from cob(II)yrinate a,c-diamide: step 2/7.</text>
</comment>
<dbReference type="InterPro" id="IPR016030">
    <property type="entry name" value="CblAdoTrfase-like"/>
</dbReference>
<comment type="catalytic activity">
    <reaction evidence="6">
        <text>2 cob(II)alamin + reduced [electron-transfer flavoprotein] + 2 ATP = 2 adenosylcob(III)alamin + 2 triphosphate + oxidized [electron-transfer flavoprotein] + 3 H(+)</text>
        <dbReference type="Rhea" id="RHEA:28671"/>
        <dbReference type="Rhea" id="RHEA-COMP:10685"/>
        <dbReference type="Rhea" id="RHEA-COMP:10686"/>
        <dbReference type="ChEBI" id="CHEBI:15378"/>
        <dbReference type="ChEBI" id="CHEBI:16304"/>
        <dbReference type="ChEBI" id="CHEBI:18036"/>
        <dbReference type="ChEBI" id="CHEBI:18408"/>
        <dbReference type="ChEBI" id="CHEBI:30616"/>
        <dbReference type="ChEBI" id="CHEBI:57692"/>
        <dbReference type="ChEBI" id="CHEBI:58307"/>
        <dbReference type="EC" id="2.5.1.17"/>
    </reaction>
</comment>
<evidence type="ECO:0000313" key="9">
    <source>
        <dbReference type="Proteomes" id="UP000030103"/>
    </source>
</evidence>
<comment type="catalytic activity">
    <reaction evidence="6">
        <text>2 cob(II)yrinate a,c diamide + reduced [electron-transfer flavoprotein] + 2 ATP = 2 adenosylcob(III)yrinate a,c-diamide + 2 triphosphate + oxidized [electron-transfer flavoprotein] + 3 H(+)</text>
        <dbReference type="Rhea" id="RHEA:11528"/>
        <dbReference type="Rhea" id="RHEA-COMP:10685"/>
        <dbReference type="Rhea" id="RHEA-COMP:10686"/>
        <dbReference type="ChEBI" id="CHEBI:15378"/>
        <dbReference type="ChEBI" id="CHEBI:18036"/>
        <dbReference type="ChEBI" id="CHEBI:30616"/>
        <dbReference type="ChEBI" id="CHEBI:57692"/>
        <dbReference type="ChEBI" id="CHEBI:58307"/>
        <dbReference type="ChEBI" id="CHEBI:58503"/>
        <dbReference type="ChEBI" id="CHEBI:58537"/>
        <dbReference type="EC" id="2.5.1.17"/>
    </reaction>
</comment>
<evidence type="ECO:0000256" key="2">
    <source>
        <dbReference type="ARBA" id="ARBA00011233"/>
    </source>
</evidence>
<evidence type="ECO:0000256" key="3">
    <source>
        <dbReference type="ARBA" id="ARBA00022679"/>
    </source>
</evidence>
<organism evidence="8 9">
    <name type="scientific">Porphyromonas macacae</name>
    <dbReference type="NCBI Taxonomy" id="28115"/>
    <lineage>
        <taxon>Bacteria</taxon>
        <taxon>Pseudomonadati</taxon>
        <taxon>Bacteroidota</taxon>
        <taxon>Bacteroidia</taxon>
        <taxon>Bacteroidales</taxon>
        <taxon>Porphyromonadaceae</taxon>
        <taxon>Porphyromonas</taxon>
    </lineage>
</organism>
<accession>A0A0A2EEX3</accession>
<dbReference type="FunFam" id="1.20.1200.10:FF:000001">
    <property type="entry name" value="Cob(I)yrinic acid a,c-diamide adenosyltransferase"/>
    <property type="match status" value="1"/>
</dbReference>
<reference evidence="8 9" key="1">
    <citation type="submission" date="2014-09" db="EMBL/GenBank/DDBJ databases">
        <title>Draft Genome Sequence of Porphyromonas macacae COT-192_OH2859.</title>
        <authorList>
            <person name="Wallis C."/>
            <person name="Deusch O."/>
            <person name="O'Flynn C."/>
            <person name="Davis I."/>
            <person name="Horsfall A."/>
            <person name="Kirkwood N."/>
            <person name="Harris S."/>
            <person name="Eisen J.A."/>
            <person name="Coil D.A."/>
            <person name="Darling A.E."/>
            <person name="Jospin G."/>
            <person name="Alexiev A."/>
        </authorList>
    </citation>
    <scope>NUCLEOTIDE SEQUENCE [LARGE SCALE GENOMIC DNA]</scope>
    <source>
        <strain evidence="9">COT-192 OH2859</strain>
    </source>
</reference>
<evidence type="ECO:0000259" key="7">
    <source>
        <dbReference type="Pfam" id="PF01923"/>
    </source>
</evidence>
<keyword evidence="3 6" id="KW-0808">Transferase</keyword>
<dbReference type="UniPathway" id="UPA00148">
    <property type="reaction ID" value="UER00233"/>
</dbReference>
<dbReference type="SUPFAM" id="SSF89028">
    <property type="entry name" value="Cobalamin adenosyltransferase-like"/>
    <property type="match status" value="1"/>
</dbReference>
<comment type="caution">
    <text evidence="8">The sequence shown here is derived from an EMBL/GenBank/DDBJ whole genome shotgun (WGS) entry which is preliminary data.</text>
</comment>
<dbReference type="GO" id="GO:0005524">
    <property type="term" value="F:ATP binding"/>
    <property type="evidence" value="ECO:0007669"/>
    <property type="project" value="UniProtKB-UniRule"/>
</dbReference>
<dbReference type="InterPro" id="IPR036451">
    <property type="entry name" value="CblAdoTrfase-like_sf"/>
</dbReference>
<dbReference type="OrthoDB" id="9778896at2"/>
<dbReference type="PANTHER" id="PTHR12213:SF0">
    <property type="entry name" value="CORRINOID ADENOSYLTRANSFERASE MMAB"/>
    <property type="match status" value="1"/>
</dbReference>
<dbReference type="GO" id="GO:0008817">
    <property type="term" value="F:corrinoid adenosyltransferase activity"/>
    <property type="evidence" value="ECO:0007669"/>
    <property type="project" value="UniProtKB-UniRule"/>
</dbReference>